<dbReference type="AlphaFoldDB" id="A0A9P1HA40"/>
<evidence type="ECO:0000313" key="3">
    <source>
        <dbReference type="EMBL" id="CAI4218401.1"/>
    </source>
</evidence>
<comment type="caution">
    <text evidence="3">The sequence shown here is derived from an EMBL/GenBank/DDBJ whole genome shotgun (WGS) entry which is preliminary data.</text>
</comment>
<dbReference type="EMBL" id="CALLCH030000018">
    <property type="protein sequence ID" value="CAI4218401.1"/>
    <property type="molecule type" value="Genomic_DNA"/>
</dbReference>
<gene>
    <name evidence="3" type="ORF">PPNO1_LOCUS7989</name>
</gene>
<feature type="region of interest" description="Disordered" evidence="2">
    <location>
        <begin position="512"/>
        <end position="558"/>
    </location>
</feature>
<name>A0A9P1HA40_9PEZI</name>
<evidence type="ECO:0000256" key="2">
    <source>
        <dbReference type="SAM" id="MobiDB-lite"/>
    </source>
</evidence>
<sequence>MPRPTGQFRITVSEEHLGTLSSYTIRPSNHETVTACNSPSVGVALGSEVAVASVGVNSVSKKSSRASRQNTEAYNGIKRAIASAMVSKREFEQDNSTLLDKSWVDAILLTFPQETEVTGNVGVETAVEIVCTHCYIKGRATSKFTIDDGDFDFGQTIANFTKDIGETILDIGEQILGNVTQYFTNLFDNFDDGIDLEDFAFPPMELDFNVEVAEIPECRLDFKFEDIEFTGFHLKLDEGVSLSIPLFSNDVSEISIATRRCAGRFRARAPGPALLGLSPISASAGVEVGVFANVAELVTNVTVSVNDDDEDCRLRVEETYQLALGARAGASVGVRGHTWGPSPETEIPIFYTTLDEGCAMKKSARTASAPSAVTTANKFKARADEEDDWTTTTLTTKVVYEGVACASQGLVYCPASLQRTSKFVTTKTLITSVPSGVRATFPENVAATVANVIPFGAGAQLLLATSGSPVSYIPPPHLALLTTMSQTLWTRLPGVPNRVILGVSQSKFFVPNNGVSKDRKTSNGKTDGPPTGVAKTDDKPAGVAKNDDPPVDTTQPGDMLIKSAQRGSTLVNVPSIIEVIKVFFSGIINQLKEDIKGLKEKVETLEKKVETLEQKVETLEGFIKKAQPVLDATNLHLVSLFGEDSKGGEALTTLFEGFNEDSTDAK</sequence>
<keyword evidence="4" id="KW-1185">Reference proteome</keyword>
<feature type="coiled-coil region" evidence="1">
    <location>
        <begin position="588"/>
        <end position="622"/>
    </location>
</feature>
<protein>
    <submittedName>
        <fullName evidence="3">Uncharacterized protein</fullName>
    </submittedName>
</protein>
<dbReference type="Proteomes" id="UP000838763">
    <property type="component" value="Unassembled WGS sequence"/>
</dbReference>
<dbReference type="Gene3D" id="1.20.5.170">
    <property type="match status" value="1"/>
</dbReference>
<proteinExistence type="predicted"/>
<evidence type="ECO:0000256" key="1">
    <source>
        <dbReference type="SAM" id="Coils"/>
    </source>
</evidence>
<dbReference type="OrthoDB" id="4733706at2759"/>
<keyword evidence="1" id="KW-0175">Coiled coil</keyword>
<organism evidence="3 4">
    <name type="scientific">Parascedosporium putredinis</name>
    <dbReference type="NCBI Taxonomy" id="1442378"/>
    <lineage>
        <taxon>Eukaryota</taxon>
        <taxon>Fungi</taxon>
        <taxon>Dikarya</taxon>
        <taxon>Ascomycota</taxon>
        <taxon>Pezizomycotina</taxon>
        <taxon>Sordariomycetes</taxon>
        <taxon>Hypocreomycetidae</taxon>
        <taxon>Microascales</taxon>
        <taxon>Microascaceae</taxon>
        <taxon>Parascedosporium</taxon>
    </lineage>
</organism>
<accession>A0A9P1HA40</accession>
<feature type="compositionally biased region" description="Basic and acidic residues" evidence="2">
    <location>
        <begin position="535"/>
        <end position="548"/>
    </location>
</feature>
<evidence type="ECO:0000313" key="4">
    <source>
        <dbReference type="Proteomes" id="UP000838763"/>
    </source>
</evidence>
<reference evidence="3" key="1">
    <citation type="submission" date="2022-11" db="EMBL/GenBank/DDBJ databases">
        <authorList>
            <person name="Scott C."/>
            <person name="Bruce N."/>
        </authorList>
    </citation>
    <scope>NUCLEOTIDE SEQUENCE</scope>
</reference>